<evidence type="ECO:0000313" key="1">
    <source>
        <dbReference type="EMBL" id="KAI9452937.1"/>
    </source>
</evidence>
<proteinExistence type="predicted"/>
<comment type="caution">
    <text evidence="1">The sequence shown here is derived from an EMBL/GenBank/DDBJ whole genome shotgun (WGS) entry which is preliminary data.</text>
</comment>
<gene>
    <name evidence="1" type="ORF">F5148DRAFT_1234738</name>
</gene>
<organism evidence="1 2">
    <name type="scientific">Russula earlei</name>
    <dbReference type="NCBI Taxonomy" id="71964"/>
    <lineage>
        <taxon>Eukaryota</taxon>
        <taxon>Fungi</taxon>
        <taxon>Dikarya</taxon>
        <taxon>Basidiomycota</taxon>
        <taxon>Agaricomycotina</taxon>
        <taxon>Agaricomycetes</taxon>
        <taxon>Russulales</taxon>
        <taxon>Russulaceae</taxon>
        <taxon>Russula</taxon>
    </lineage>
</organism>
<keyword evidence="2" id="KW-1185">Reference proteome</keyword>
<feature type="non-terminal residue" evidence="1">
    <location>
        <position position="69"/>
    </location>
</feature>
<dbReference type="EMBL" id="JAGFNK010000322">
    <property type="protein sequence ID" value="KAI9452937.1"/>
    <property type="molecule type" value="Genomic_DNA"/>
</dbReference>
<accession>A0ACC0TXQ4</accession>
<protein>
    <submittedName>
        <fullName evidence="1">Uncharacterized protein</fullName>
    </submittedName>
</protein>
<reference evidence="1" key="1">
    <citation type="submission" date="2021-03" db="EMBL/GenBank/DDBJ databases">
        <title>Evolutionary priming and transition to the ectomycorrhizal habit in an iconic lineage of mushroom-forming fungi: is preadaptation a requirement?</title>
        <authorList>
            <consortium name="DOE Joint Genome Institute"/>
            <person name="Looney B.P."/>
            <person name="Miyauchi S."/>
            <person name="Morin E."/>
            <person name="Drula E."/>
            <person name="Courty P.E."/>
            <person name="Chicoki N."/>
            <person name="Fauchery L."/>
            <person name="Kohler A."/>
            <person name="Kuo A."/>
            <person name="LaButti K."/>
            <person name="Pangilinan J."/>
            <person name="Lipzen A."/>
            <person name="Riley R."/>
            <person name="Andreopoulos W."/>
            <person name="He G."/>
            <person name="Johnson J."/>
            <person name="Barry K.W."/>
            <person name="Grigoriev I.V."/>
            <person name="Nagy L."/>
            <person name="Hibbett D."/>
            <person name="Henrissat B."/>
            <person name="Matheny P.B."/>
            <person name="Labbe J."/>
            <person name="Martin A.F."/>
        </authorList>
    </citation>
    <scope>NUCLEOTIDE SEQUENCE</scope>
    <source>
        <strain evidence="1">BPL698</strain>
    </source>
</reference>
<name>A0ACC0TXQ4_9AGAM</name>
<evidence type="ECO:0000313" key="2">
    <source>
        <dbReference type="Proteomes" id="UP001207468"/>
    </source>
</evidence>
<dbReference type="Proteomes" id="UP001207468">
    <property type="component" value="Unassembled WGS sequence"/>
</dbReference>
<sequence>MIRSYAPTSAHRGFHPSRCIPFQVPQKNNNGTSFYWPRAKGLGGASGTNFYVFTQPPASDIDAIEKLGI</sequence>